<evidence type="ECO:0000256" key="1">
    <source>
        <dbReference type="SAM" id="SignalP"/>
    </source>
</evidence>
<dbReference type="Ensembl" id="ENSPNAT00000010611.2">
    <property type="protein sequence ID" value="ENSPNAP00000002337.2"/>
    <property type="gene ID" value="ENSPNAG00000008739.2"/>
</dbReference>
<protein>
    <recommendedName>
        <fullName evidence="4">Secreted protein</fullName>
    </recommendedName>
</protein>
<sequence>MLLNTFFSFRLLVLLPPFPHRGCQIKREYHNRQLHYIKLHYIKNTCTAFKLCFMCQTTHTGHFIRYNVKFSIRYTCSIAC</sequence>
<accession>A0A3B4BRK3</accession>
<proteinExistence type="predicted"/>
<reference evidence="2 3" key="1">
    <citation type="submission" date="2020-10" db="EMBL/GenBank/DDBJ databases">
        <title>Pygocentrus nattereri (red-bellied piranha) genome, fPygNat1, primary haplotype.</title>
        <authorList>
            <person name="Myers G."/>
            <person name="Meyer A."/>
            <person name="Karagic N."/>
            <person name="Pippel M."/>
            <person name="Winkler S."/>
            <person name="Tracey A."/>
            <person name="Wood J."/>
            <person name="Formenti G."/>
            <person name="Howe K."/>
            <person name="Fedrigo O."/>
            <person name="Jarvis E.D."/>
        </authorList>
    </citation>
    <scope>NUCLEOTIDE SEQUENCE [LARGE SCALE GENOMIC DNA]</scope>
</reference>
<evidence type="ECO:0000313" key="3">
    <source>
        <dbReference type="Proteomes" id="UP001501920"/>
    </source>
</evidence>
<reference evidence="2" key="2">
    <citation type="submission" date="2025-08" db="UniProtKB">
        <authorList>
            <consortium name="Ensembl"/>
        </authorList>
    </citation>
    <scope>IDENTIFICATION</scope>
</reference>
<keyword evidence="3" id="KW-1185">Reference proteome</keyword>
<evidence type="ECO:0008006" key="4">
    <source>
        <dbReference type="Google" id="ProtNLM"/>
    </source>
</evidence>
<organism evidence="2 3">
    <name type="scientific">Pygocentrus nattereri</name>
    <name type="common">Red-bellied piranha</name>
    <dbReference type="NCBI Taxonomy" id="42514"/>
    <lineage>
        <taxon>Eukaryota</taxon>
        <taxon>Metazoa</taxon>
        <taxon>Chordata</taxon>
        <taxon>Craniata</taxon>
        <taxon>Vertebrata</taxon>
        <taxon>Euteleostomi</taxon>
        <taxon>Actinopterygii</taxon>
        <taxon>Neopterygii</taxon>
        <taxon>Teleostei</taxon>
        <taxon>Ostariophysi</taxon>
        <taxon>Characiformes</taxon>
        <taxon>Characoidei</taxon>
        <taxon>Pygocentrus</taxon>
    </lineage>
</organism>
<name>A0A3B4BRK3_PYGNA</name>
<feature type="chain" id="PRO_5043310322" description="Secreted protein" evidence="1">
    <location>
        <begin position="23"/>
        <end position="80"/>
    </location>
</feature>
<reference evidence="2" key="3">
    <citation type="submission" date="2025-09" db="UniProtKB">
        <authorList>
            <consortium name="Ensembl"/>
        </authorList>
    </citation>
    <scope>IDENTIFICATION</scope>
</reference>
<feature type="signal peptide" evidence="1">
    <location>
        <begin position="1"/>
        <end position="22"/>
    </location>
</feature>
<keyword evidence="1" id="KW-0732">Signal</keyword>
<gene>
    <name evidence="2" type="primary">TMEM167A</name>
</gene>
<dbReference type="AlphaFoldDB" id="A0A3B4BRK3"/>
<dbReference type="Proteomes" id="UP001501920">
    <property type="component" value="Chromosome 1"/>
</dbReference>
<evidence type="ECO:0000313" key="2">
    <source>
        <dbReference type="Ensembl" id="ENSPNAP00000002337.2"/>
    </source>
</evidence>